<dbReference type="EC" id="6.3.3.3" evidence="1"/>
<feature type="binding site" evidence="1">
    <location>
        <position position="133"/>
    </location>
    <ligand>
        <name>Mg(2+)</name>
        <dbReference type="ChEBI" id="CHEBI:18420"/>
    </ligand>
</feature>
<dbReference type="SUPFAM" id="SSF52540">
    <property type="entry name" value="P-loop containing nucleoside triphosphate hydrolases"/>
    <property type="match status" value="2"/>
</dbReference>
<keyword evidence="1" id="KW-0460">Magnesium</keyword>
<keyword evidence="1" id="KW-0067">ATP-binding</keyword>
<feature type="binding site" evidence="1">
    <location>
        <begin position="196"/>
        <end position="197"/>
    </location>
    <ligand>
        <name>ATP</name>
        <dbReference type="ChEBI" id="CHEBI:30616"/>
    </ligand>
</feature>
<keyword evidence="1" id="KW-0963">Cytoplasm</keyword>
<dbReference type="PANTHER" id="PTHR43210:SF5">
    <property type="entry name" value="DETHIOBIOTIN SYNTHETASE"/>
    <property type="match status" value="1"/>
</dbReference>
<comment type="subcellular location">
    <subcellularLocation>
        <location evidence="1">Cytoplasm</location>
    </subcellularLocation>
</comment>
<gene>
    <name evidence="1 3" type="primary">bioD</name>
    <name evidence="3" type="ORF">GCM10009789_73720</name>
</gene>
<dbReference type="Pfam" id="PF13500">
    <property type="entry name" value="AAA_26"/>
    <property type="match status" value="1"/>
</dbReference>
<feature type="binding site" evidence="1">
    <location>
        <begin position="133"/>
        <end position="136"/>
    </location>
    <ligand>
        <name>ATP</name>
        <dbReference type="ChEBI" id="CHEBI:30616"/>
    </ligand>
</feature>
<reference evidence="3 4" key="1">
    <citation type="journal article" date="2019" name="Int. J. Syst. Evol. Microbiol.">
        <title>The Global Catalogue of Microorganisms (GCM) 10K type strain sequencing project: providing services to taxonomists for standard genome sequencing and annotation.</title>
        <authorList>
            <consortium name="The Broad Institute Genomics Platform"/>
            <consortium name="The Broad Institute Genome Sequencing Center for Infectious Disease"/>
            <person name="Wu L."/>
            <person name="Ma J."/>
        </authorList>
    </citation>
    <scope>NUCLEOTIDE SEQUENCE [LARGE SCALE GENOMIC DNA]</scope>
    <source>
        <strain evidence="3 4">JCM 14969</strain>
    </source>
</reference>
<feature type="binding site" evidence="1">
    <location>
        <position position="74"/>
    </location>
    <ligand>
        <name>Mg(2+)</name>
        <dbReference type="ChEBI" id="CHEBI:18420"/>
    </ligand>
</feature>
<dbReference type="RefSeq" id="WP_344221356.1">
    <property type="nucleotide sequence ID" value="NZ_BAAAOS010000056.1"/>
</dbReference>
<keyword evidence="4" id="KW-1185">Reference proteome</keyword>
<feature type="binding site" evidence="1">
    <location>
        <begin position="226"/>
        <end position="228"/>
    </location>
    <ligand>
        <name>ATP</name>
        <dbReference type="ChEBI" id="CHEBI:30616"/>
    </ligand>
</feature>
<feature type="binding site" evidence="1">
    <location>
        <begin position="13"/>
        <end position="18"/>
    </location>
    <ligand>
        <name>ATP</name>
        <dbReference type="ChEBI" id="CHEBI:30616"/>
    </ligand>
</feature>
<comment type="pathway">
    <text evidence="1">Cofactor biosynthesis; biotin biosynthesis; biotin from 7,8-diaminononanoate: step 1/2.</text>
</comment>
<keyword evidence="1" id="KW-0547">Nucleotide-binding</keyword>
<evidence type="ECO:0000256" key="1">
    <source>
        <dbReference type="HAMAP-Rule" id="MF_00336"/>
    </source>
</evidence>
<comment type="function">
    <text evidence="1">Catalyzes a mechanistically unusual reaction, the ATP-dependent insertion of CO2 between the N7 and N8 nitrogen atoms of 7,8-diaminopelargonic acid (DAPA, also called 7,8-diammoniononanoate) to form a ureido ring.</text>
</comment>
<keyword evidence="1" id="KW-0093">Biotin biosynthesis</keyword>
<sequence length="252" mass="25809">MTQILLITGTDTGVGKTVVTAALAATALGSRRPPASDPSAPAPPAFPSPGPATGRSVAVVKPAQTGVRADEAGDLEDVRRLSGVTDLHEGVRLLDPLAPTTAGRRQGVPLPSVEEHAKFIENLTFTRDLVLVEGAGGLLVGLDDDGYDLADLAAHLTVSFAFVVVTRPGLGTLNHTGLTIEALRARGLLIAGLVIGSWPAVPDLAERCNLEDLPTTTGVPVIGRVPAGAGSLSREAFTAAAPAWFPGPNTLF</sequence>
<dbReference type="CDD" id="cd03109">
    <property type="entry name" value="DTBS"/>
    <property type="match status" value="1"/>
</dbReference>
<keyword evidence="1" id="KW-0436">Ligase</keyword>
<dbReference type="Proteomes" id="UP001500393">
    <property type="component" value="Unassembled WGS sequence"/>
</dbReference>
<dbReference type="Gene3D" id="3.40.50.300">
    <property type="entry name" value="P-loop containing nucleotide triphosphate hydrolases"/>
    <property type="match status" value="1"/>
</dbReference>
<feature type="active site" evidence="1">
    <location>
        <position position="61"/>
    </location>
</feature>
<feature type="region of interest" description="Disordered" evidence="2">
    <location>
        <begin position="29"/>
        <end position="55"/>
    </location>
</feature>
<accession>A0ABN2EJW2</accession>
<keyword evidence="1" id="KW-0479">Metal-binding</keyword>
<dbReference type="PIRSF" id="PIRSF006755">
    <property type="entry name" value="DTB_synth"/>
    <property type="match status" value="1"/>
</dbReference>
<comment type="caution">
    <text evidence="3">The sequence shown here is derived from an EMBL/GenBank/DDBJ whole genome shotgun (WGS) entry which is preliminary data.</text>
</comment>
<feature type="compositionally biased region" description="Pro residues" evidence="2">
    <location>
        <begin position="40"/>
        <end position="50"/>
    </location>
</feature>
<feature type="binding site" evidence="1">
    <location>
        <position position="17"/>
    </location>
    <ligand>
        <name>Mg(2+)</name>
        <dbReference type="ChEBI" id="CHEBI:18420"/>
    </ligand>
</feature>
<dbReference type="PANTHER" id="PTHR43210">
    <property type="entry name" value="DETHIOBIOTIN SYNTHETASE"/>
    <property type="match status" value="1"/>
</dbReference>
<comment type="caution">
    <text evidence="1">Lacks conserved residue(s) required for the propagation of feature annotation.</text>
</comment>
<dbReference type="HAMAP" id="MF_00336">
    <property type="entry name" value="BioD"/>
    <property type="match status" value="1"/>
</dbReference>
<dbReference type="EMBL" id="BAAAOS010000056">
    <property type="protein sequence ID" value="GAA1608524.1"/>
    <property type="molecule type" value="Genomic_DNA"/>
</dbReference>
<proteinExistence type="inferred from homology"/>
<evidence type="ECO:0000313" key="3">
    <source>
        <dbReference type="EMBL" id="GAA1608524.1"/>
    </source>
</evidence>
<comment type="cofactor">
    <cofactor evidence="1">
        <name>Mg(2+)</name>
        <dbReference type="ChEBI" id="CHEBI:18420"/>
    </cofactor>
</comment>
<feature type="binding site" evidence="1">
    <location>
        <position position="74"/>
    </location>
    <ligand>
        <name>ATP</name>
        <dbReference type="ChEBI" id="CHEBI:30616"/>
    </ligand>
</feature>
<evidence type="ECO:0000256" key="2">
    <source>
        <dbReference type="SAM" id="MobiDB-lite"/>
    </source>
</evidence>
<dbReference type="InterPro" id="IPR027417">
    <property type="entry name" value="P-loop_NTPase"/>
</dbReference>
<feature type="binding site" evidence="1">
    <location>
        <position position="65"/>
    </location>
    <ligand>
        <name>substrate</name>
    </ligand>
</feature>
<dbReference type="InterPro" id="IPR004472">
    <property type="entry name" value="DTB_synth_BioD"/>
</dbReference>
<name>A0ABN2EJW2_9ACTN</name>
<comment type="similarity">
    <text evidence="1">Belongs to the dethiobiotin synthetase family.</text>
</comment>
<protein>
    <recommendedName>
        <fullName evidence="1">ATP-dependent dethiobiotin synthetase BioD</fullName>
        <ecNumber evidence="1">6.3.3.3</ecNumber>
    </recommendedName>
    <alternativeName>
        <fullName evidence="1">DTB synthetase</fullName>
        <shortName evidence="1">DTBS</shortName>
    </alternativeName>
    <alternativeName>
        <fullName evidence="1">Dethiobiotin synthase</fullName>
    </alternativeName>
</protein>
<comment type="subunit">
    <text evidence="1">Homodimer.</text>
</comment>
<organism evidence="3 4">
    <name type="scientific">Kribbella sancticallisti</name>
    <dbReference type="NCBI Taxonomy" id="460087"/>
    <lineage>
        <taxon>Bacteria</taxon>
        <taxon>Bacillati</taxon>
        <taxon>Actinomycetota</taxon>
        <taxon>Actinomycetes</taxon>
        <taxon>Propionibacteriales</taxon>
        <taxon>Kribbellaceae</taxon>
        <taxon>Kribbella</taxon>
    </lineage>
</organism>
<comment type="catalytic activity">
    <reaction evidence="1">
        <text>(7R,8S)-7,8-diammoniononanoate + CO2 + ATP = (4R,5S)-dethiobiotin + ADP + phosphate + 3 H(+)</text>
        <dbReference type="Rhea" id="RHEA:15805"/>
        <dbReference type="ChEBI" id="CHEBI:15378"/>
        <dbReference type="ChEBI" id="CHEBI:16526"/>
        <dbReference type="ChEBI" id="CHEBI:30616"/>
        <dbReference type="ChEBI" id="CHEBI:43474"/>
        <dbReference type="ChEBI" id="CHEBI:149469"/>
        <dbReference type="ChEBI" id="CHEBI:149473"/>
        <dbReference type="ChEBI" id="CHEBI:456216"/>
        <dbReference type="EC" id="6.3.3.3"/>
    </reaction>
</comment>
<evidence type="ECO:0000313" key="4">
    <source>
        <dbReference type="Proteomes" id="UP001500393"/>
    </source>
</evidence>